<dbReference type="SUPFAM" id="SSF69322">
    <property type="entry name" value="Tricorn protease domain 2"/>
    <property type="match status" value="1"/>
</dbReference>
<feature type="compositionally biased region" description="Polar residues" evidence="5">
    <location>
        <begin position="17"/>
        <end position="27"/>
    </location>
</feature>
<evidence type="ECO:0000313" key="8">
    <source>
        <dbReference type="Proteomes" id="UP001610335"/>
    </source>
</evidence>
<evidence type="ECO:0000256" key="4">
    <source>
        <dbReference type="ARBA" id="ARBA00032829"/>
    </source>
</evidence>
<feature type="domain" description="Peptidase S9 prolyl oligopeptidase catalytic" evidence="6">
    <location>
        <begin position="336"/>
        <end position="544"/>
    </location>
</feature>
<dbReference type="InterPro" id="IPR001375">
    <property type="entry name" value="Peptidase_S9_cat"/>
</dbReference>
<evidence type="ECO:0000259" key="6">
    <source>
        <dbReference type="Pfam" id="PF00326"/>
    </source>
</evidence>
<evidence type="ECO:0000313" key="7">
    <source>
        <dbReference type="EMBL" id="KAL2824294.1"/>
    </source>
</evidence>
<dbReference type="Gene3D" id="3.40.50.1820">
    <property type="entry name" value="alpha/beta hydrolase"/>
    <property type="match status" value="1"/>
</dbReference>
<organism evidence="7 8">
    <name type="scientific">Aspergillus cavernicola</name>
    <dbReference type="NCBI Taxonomy" id="176166"/>
    <lineage>
        <taxon>Eukaryota</taxon>
        <taxon>Fungi</taxon>
        <taxon>Dikarya</taxon>
        <taxon>Ascomycota</taxon>
        <taxon>Pezizomycotina</taxon>
        <taxon>Eurotiomycetes</taxon>
        <taxon>Eurotiomycetidae</taxon>
        <taxon>Eurotiales</taxon>
        <taxon>Aspergillaceae</taxon>
        <taxon>Aspergillus</taxon>
        <taxon>Aspergillus subgen. Nidulantes</taxon>
    </lineage>
</organism>
<keyword evidence="8" id="KW-1185">Reference proteome</keyword>
<dbReference type="PANTHER" id="PTHR42776:SF13">
    <property type="entry name" value="DIPEPTIDYL-PEPTIDASE 5"/>
    <property type="match status" value="1"/>
</dbReference>
<dbReference type="SUPFAM" id="SSF53474">
    <property type="entry name" value="alpha/beta-Hydrolases"/>
    <property type="match status" value="1"/>
</dbReference>
<reference evidence="7 8" key="1">
    <citation type="submission" date="2024-07" db="EMBL/GenBank/DDBJ databases">
        <title>Section-level genome sequencing and comparative genomics of Aspergillus sections Usti and Cavernicolus.</title>
        <authorList>
            <consortium name="Lawrence Berkeley National Laboratory"/>
            <person name="Nybo J.L."/>
            <person name="Vesth T.C."/>
            <person name="Theobald S."/>
            <person name="Frisvad J.C."/>
            <person name="Larsen T.O."/>
            <person name="Kjaerboelling I."/>
            <person name="Rothschild-Mancinelli K."/>
            <person name="Lyhne E.K."/>
            <person name="Kogle M.E."/>
            <person name="Barry K."/>
            <person name="Clum A."/>
            <person name="Na H."/>
            <person name="Ledsgaard L."/>
            <person name="Lin J."/>
            <person name="Lipzen A."/>
            <person name="Kuo A."/>
            <person name="Riley R."/>
            <person name="Mondo S."/>
            <person name="LaButti K."/>
            <person name="Haridas S."/>
            <person name="Pangalinan J."/>
            <person name="Salamov A.A."/>
            <person name="Simmons B.A."/>
            <person name="Magnuson J.K."/>
            <person name="Chen J."/>
            <person name="Drula E."/>
            <person name="Henrissat B."/>
            <person name="Wiebenga A."/>
            <person name="Lubbers R.J."/>
            <person name="Gomes A.C."/>
            <person name="Makela M.R."/>
            <person name="Stajich J."/>
            <person name="Grigoriev I.V."/>
            <person name="Mortensen U.H."/>
            <person name="De vries R.P."/>
            <person name="Baker S.E."/>
            <person name="Andersen M.R."/>
        </authorList>
    </citation>
    <scope>NUCLEOTIDE SEQUENCE [LARGE SCALE GENOMIC DNA]</scope>
    <source>
        <strain evidence="7 8">CBS 600.67</strain>
    </source>
</reference>
<protein>
    <recommendedName>
        <fullName evidence="4">Dipeptidyl-peptidase V</fullName>
    </recommendedName>
</protein>
<keyword evidence="3 7" id="KW-0378">Hydrolase</keyword>
<evidence type="ECO:0000256" key="3">
    <source>
        <dbReference type="ARBA" id="ARBA00022801"/>
    </source>
</evidence>
<dbReference type="PANTHER" id="PTHR42776">
    <property type="entry name" value="SERINE PEPTIDASE S9 FAMILY MEMBER"/>
    <property type="match status" value="1"/>
</dbReference>
<dbReference type="Pfam" id="PF00326">
    <property type="entry name" value="Peptidase_S9"/>
    <property type="match status" value="1"/>
</dbReference>
<proteinExistence type="inferred from homology"/>
<feature type="region of interest" description="Disordered" evidence="5">
    <location>
        <begin position="1"/>
        <end position="38"/>
    </location>
</feature>
<gene>
    <name evidence="7" type="ORF">BDW59DRAFT_180362</name>
</gene>
<dbReference type="InterPro" id="IPR029058">
    <property type="entry name" value="AB_hydrolase_fold"/>
</dbReference>
<name>A0ABR4IAI0_9EURO</name>
<accession>A0ABR4IAI0</accession>
<comment type="caution">
    <text evidence="7">The sequence shown here is derived from an EMBL/GenBank/DDBJ whole genome shotgun (WGS) entry which is preliminary data.</text>
</comment>
<dbReference type="GO" id="GO:0016787">
    <property type="term" value="F:hydrolase activity"/>
    <property type="evidence" value="ECO:0007669"/>
    <property type="project" value="UniProtKB-KW"/>
</dbReference>
<evidence type="ECO:0000256" key="5">
    <source>
        <dbReference type="SAM" id="MobiDB-lite"/>
    </source>
</evidence>
<evidence type="ECO:0000256" key="1">
    <source>
        <dbReference type="ARBA" id="ARBA00010040"/>
    </source>
</evidence>
<sequence>MLRPKGPPEASRHSHAIPTQQHTSSLRGHTETREICPVTNGPNAGFPQWLGHSDQLIWLEGTWNGHTQLIVTSARRDSESYVAGTIPGPVRYLRTNPDGTLFNSFGKAEPMSGTSTSQRNAIWFGRTRHPSGASGVRYSITNITNLMTYFRLGPVEVRTPEYILFTAKDPEVDQSTHTACLCYICPMLTWDSYPIPDDYYKAFWNRGLGGRISSPCVDSSRIIVFLSQRKERYAADKNQIVTVTNINTGEYKELFASQDGKGSWGLSPSAVSLTSNRLLIQVEEKGQWVLYALSLVDVTEFPSSTKLLASCDNFYHEREFIIADPVTEHARQWKAKTWNLALLAERGYVVVAPNIPGSTGYGQDFADSTSGSWGGAPLIDLEQGLEHIQSGMQYVDTTRAVALGHGYGWYLVNWIQGHALGRKFKGLVTDNGIVSMISQLTNPVQHALFHEMGENAPWEDAEEWKKWDPTGYLENWNTPHLIIHGEQNQQYPASNGLAAFRTLQLRRVESRLLVFPDEGHEVHKPENALLWYRVVLGWMDRLLRDNELVDTYCAPFAG</sequence>
<dbReference type="Proteomes" id="UP001610335">
    <property type="component" value="Unassembled WGS sequence"/>
</dbReference>
<keyword evidence="2" id="KW-0732">Signal</keyword>
<comment type="similarity">
    <text evidence="1">Belongs to the peptidase S9C family.</text>
</comment>
<evidence type="ECO:0000256" key="2">
    <source>
        <dbReference type="ARBA" id="ARBA00022729"/>
    </source>
</evidence>
<dbReference type="EMBL" id="JBFXLS010000045">
    <property type="protein sequence ID" value="KAL2824294.1"/>
    <property type="molecule type" value="Genomic_DNA"/>
</dbReference>